<evidence type="ECO:0000313" key="2">
    <source>
        <dbReference type="EMBL" id="KAK7313140.1"/>
    </source>
</evidence>
<protein>
    <submittedName>
        <fullName evidence="2">Uncharacterized protein</fullName>
    </submittedName>
</protein>
<sequence>MASKPKHSRNGSASPETHRNKFFRKGATQVMPLVLLIMPPGNRTLLTVEGMNKTSHKQPQARHYTKNRANLYLVIRSLEVADCLCPATSSRKSDLGFRELGLVSQVCDRQGKDSLAITRFEVNSNHSETVISTQRIMPTEGRKFSDTLVTKEWITKVEILANLRQYLSQLLVLDSTASL</sequence>
<dbReference type="Proteomes" id="UP001367508">
    <property type="component" value="Unassembled WGS sequence"/>
</dbReference>
<reference evidence="2 3" key="1">
    <citation type="submission" date="2024-01" db="EMBL/GenBank/DDBJ databases">
        <title>The genomes of 5 underutilized Papilionoideae crops provide insights into root nodulation and disease resistanc.</title>
        <authorList>
            <person name="Jiang F."/>
        </authorList>
    </citation>
    <scope>NUCLEOTIDE SEQUENCE [LARGE SCALE GENOMIC DNA]</scope>
    <source>
        <strain evidence="2">LVBAO_FW01</strain>
        <tissue evidence="2">Leaves</tissue>
    </source>
</reference>
<dbReference type="AlphaFoldDB" id="A0AAN9K8Z8"/>
<gene>
    <name evidence="2" type="ORF">VNO77_37583</name>
</gene>
<dbReference type="EMBL" id="JAYMYQ010000009">
    <property type="protein sequence ID" value="KAK7313140.1"/>
    <property type="molecule type" value="Genomic_DNA"/>
</dbReference>
<accession>A0AAN9K8Z8</accession>
<keyword evidence="3" id="KW-1185">Reference proteome</keyword>
<feature type="region of interest" description="Disordered" evidence="1">
    <location>
        <begin position="1"/>
        <end position="23"/>
    </location>
</feature>
<proteinExistence type="predicted"/>
<comment type="caution">
    <text evidence="2">The sequence shown here is derived from an EMBL/GenBank/DDBJ whole genome shotgun (WGS) entry which is preliminary data.</text>
</comment>
<name>A0AAN9K8Z8_CANGL</name>
<organism evidence="2 3">
    <name type="scientific">Canavalia gladiata</name>
    <name type="common">Sword bean</name>
    <name type="synonym">Dolichos gladiatus</name>
    <dbReference type="NCBI Taxonomy" id="3824"/>
    <lineage>
        <taxon>Eukaryota</taxon>
        <taxon>Viridiplantae</taxon>
        <taxon>Streptophyta</taxon>
        <taxon>Embryophyta</taxon>
        <taxon>Tracheophyta</taxon>
        <taxon>Spermatophyta</taxon>
        <taxon>Magnoliopsida</taxon>
        <taxon>eudicotyledons</taxon>
        <taxon>Gunneridae</taxon>
        <taxon>Pentapetalae</taxon>
        <taxon>rosids</taxon>
        <taxon>fabids</taxon>
        <taxon>Fabales</taxon>
        <taxon>Fabaceae</taxon>
        <taxon>Papilionoideae</taxon>
        <taxon>50 kb inversion clade</taxon>
        <taxon>NPAAA clade</taxon>
        <taxon>indigoferoid/millettioid clade</taxon>
        <taxon>Phaseoleae</taxon>
        <taxon>Canavalia</taxon>
    </lineage>
</organism>
<evidence type="ECO:0000256" key="1">
    <source>
        <dbReference type="SAM" id="MobiDB-lite"/>
    </source>
</evidence>
<evidence type="ECO:0000313" key="3">
    <source>
        <dbReference type="Proteomes" id="UP001367508"/>
    </source>
</evidence>